<feature type="compositionally biased region" description="Low complexity" evidence="3">
    <location>
        <begin position="16"/>
        <end position="27"/>
    </location>
</feature>
<dbReference type="InterPro" id="IPR027417">
    <property type="entry name" value="P-loop_NTPase"/>
</dbReference>
<dbReference type="RefSeq" id="WP_276282721.1">
    <property type="nucleotide sequence ID" value="NZ_CP119811.1"/>
</dbReference>
<dbReference type="InterPro" id="IPR017871">
    <property type="entry name" value="ABC_transporter-like_CS"/>
</dbReference>
<name>A0ABD5WJH5_9EURY</name>
<evidence type="ECO:0000259" key="4">
    <source>
        <dbReference type="PROSITE" id="PS50893"/>
    </source>
</evidence>
<keyword evidence="6" id="KW-1185">Reference proteome</keyword>
<dbReference type="PROSITE" id="PS50893">
    <property type="entry name" value="ABC_TRANSPORTER_2"/>
    <property type="match status" value="1"/>
</dbReference>
<evidence type="ECO:0000256" key="2">
    <source>
        <dbReference type="ARBA" id="ARBA00022840"/>
    </source>
</evidence>
<dbReference type="Gene3D" id="3.40.50.300">
    <property type="entry name" value="P-loop containing nucleotide triphosphate hydrolases"/>
    <property type="match status" value="1"/>
</dbReference>
<sequence>MSPDSTHDSSGHATSRGDATADAPDAGGTRDGGNVVLRGTDLCKTYGGSLPFTAATEVLDGVNVELYGGQITGIVGANGSGKSTLLKILAGIDSADSGTVERIGDVGWCPQSSRLYERLTVRETFELFGTGHGLDDDAIEDRMHDIADRLDFVSDLDTLVEDLSGGNRQKVNLGVSLVHEPDVLLLDEPYTGFDWETYLAFWELTDDLKASGTGIAIVSHLLRKRDRFDRVYELEDGTLREAERDE</sequence>
<comment type="caution">
    <text evidence="5">The sequence shown here is derived from an EMBL/GenBank/DDBJ whole genome shotgun (WGS) entry which is preliminary data.</text>
</comment>
<evidence type="ECO:0000256" key="3">
    <source>
        <dbReference type="SAM" id="MobiDB-lite"/>
    </source>
</evidence>
<evidence type="ECO:0000313" key="6">
    <source>
        <dbReference type="Proteomes" id="UP001596407"/>
    </source>
</evidence>
<protein>
    <submittedName>
        <fullName evidence="5">ATP-binding cassette domain-containing protein</fullName>
    </submittedName>
</protein>
<dbReference type="Pfam" id="PF00005">
    <property type="entry name" value="ABC_tran"/>
    <property type="match status" value="1"/>
</dbReference>
<dbReference type="PROSITE" id="PS00211">
    <property type="entry name" value="ABC_TRANSPORTER_1"/>
    <property type="match status" value="1"/>
</dbReference>
<proteinExistence type="predicted"/>
<feature type="compositionally biased region" description="Basic and acidic residues" evidence="3">
    <location>
        <begin position="1"/>
        <end position="10"/>
    </location>
</feature>
<keyword evidence="1" id="KW-0547">Nucleotide-binding</keyword>
<dbReference type="EMBL" id="JBHSZH010000003">
    <property type="protein sequence ID" value="MFC7079329.1"/>
    <property type="molecule type" value="Genomic_DNA"/>
</dbReference>
<organism evidence="5 6">
    <name type="scientific">Halorussus caseinilyticus</name>
    <dbReference type="NCBI Taxonomy" id="3034025"/>
    <lineage>
        <taxon>Archaea</taxon>
        <taxon>Methanobacteriati</taxon>
        <taxon>Methanobacteriota</taxon>
        <taxon>Stenosarchaea group</taxon>
        <taxon>Halobacteria</taxon>
        <taxon>Halobacteriales</taxon>
        <taxon>Haladaptataceae</taxon>
        <taxon>Halorussus</taxon>
    </lineage>
</organism>
<dbReference type="PANTHER" id="PTHR43038">
    <property type="entry name" value="ATP-BINDING CASSETTE, SUB-FAMILY H, MEMBER 1"/>
    <property type="match status" value="1"/>
</dbReference>
<feature type="region of interest" description="Disordered" evidence="3">
    <location>
        <begin position="1"/>
        <end position="34"/>
    </location>
</feature>
<dbReference type="Proteomes" id="UP001596407">
    <property type="component" value="Unassembled WGS sequence"/>
</dbReference>
<dbReference type="InterPro" id="IPR003439">
    <property type="entry name" value="ABC_transporter-like_ATP-bd"/>
</dbReference>
<evidence type="ECO:0000256" key="1">
    <source>
        <dbReference type="ARBA" id="ARBA00022741"/>
    </source>
</evidence>
<dbReference type="AlphaFoldDB" id="A0ABD5WJH5"/>
<gene>
    <name evidence="5" type="ORF">ACFQJ6_03365</name>
</gene>
<dbReference type="PANTHER" id="PTHR43038:SF7">
    <property type="entry name" value="ABC TRANSPORT SYSTEM ATP-BINDING PROTEIN"/>
    <property type="match status" value="1"/>
</dbReference>
<dbReference type="GeneID" id="79305649"/>
<evidence type="ECO:0000313" key="5">
    <source>
        <dbReference type="EMBL" id="MFC7079329.1"/>
    </source>
</evidence>
<dbReference type="GO" id="GO:0005524">
    <property type="term" value="F:ATP binding"/>
    <property type="evidence" value="ECO:0007669"/>
    <property type="project" value="UniProtKB-KW"/>
</dbReference>
<keyword evidence="2 5" id="KW-0067">ATP-binding</keyword>
<dbReference type="CDD" id="cd03230">
    <property type="entry name" value="ABC_DR_subfamily_A"/>
    <property type="match status" value="1"/>
</dbReference>
<dbReference type="SUPFAM" id="SSF52540">
    <property type="entry name" value="P-loop containing nucleoside triphosphate hydrolases"/>
    <property type="match status" value="1"/>
</dbReference>
<feature type="domain" description="ABC transporter" evidence="4">
    <location>
        <begin position="37"/>
        <end position="246"/>
    </location>
</feature>
<reference evidence="5 6" key="1">
    <citation type="journal article" date="2019" name="Int. J. Syst. Evol. Microbiol.">
        <title>The Global Catalogue of Microorganisms (GCM) 10K type strain sequencing project: providing services to taxonomists for standard genome sequencing and annotation.</title>
        <authorList>
            <consortium name="The Broad Institute Genomics Platform"/>
            <consortium name="The Broad Institute Genome Sequencing Center for Infectious Disease"/>
            <person name="Wu L."/>
            <person name="Ma J."/>
        </authorList>
    </citation>
    <scope>NUCLEOTIDE SEQUENCE [LARGE SCALE GENOMIC DNA]</scope>
    <source>
        <strain evidence="5 6">DT72</strain>
    </source>
</reference>
<dbReference type="InterPro" id="IPR003593">
    <property type="entry name" value="AAA+_ATPase"/>
</dbReference>
<dbReference type="SMART" id="SM00382">
    <property type="entry name" value="AAA"/>
    <property type="match status" value="1"/>
</dbReference>
<accession>A0ABD5WJH5</accession>